<keyword evidence="1" id="KW-0812">Transmembrane</keyword>
<proteinExistence type="predicted"/>
<gene>
    <name evidence="2" type="ORF">ECANGB1_2355</name>
</gene>
<reference evidence="2 3" key="1">
    <citation type="journal article" date="2017" name="Environ. Microbiol.">
        <title>Decay of the glycolytic pathway and adaptation to intranuclear parasitism within Enterocytozoonidae microsporidia.</title>
        <authorList>
            <person name="Wiredu Boakye D."/>
            <person name="Jaroenlak P."/>
            <person name="Prachumwat A."/>
            <person name="Williams T.A."/>
            <person name="Bateman K.S."/>
            <person name="Itsathitphaisarn O."/>
            <person name="Sritunyalucksana K."/>
            <person name="Paszkiewicz K.H."/>
            <person name="Moore K.A."/>
            <person name="Stentiford G.D."/>
            <person name="Williams B.A."/>
        </authorList>
    </citation>
    <scope>NUCLEOTIDE SEQUENCE [LARGE SCALE GENOMIC DNA]</scope>
    <source>
        <strain evidence="2 3">GB1</strain>
    </source>
</reference>
<dbReference type="EMBL" id="LWDP01000009">
    <property type="protein sequence ID" value="ORD94787.1"/>
    <property type="molecule type" value="Genomic_DNA"/>
</dbReference>
<keyword evidence="1" id="KW-1133">Transmembrane helix</keyword>
<comment type="caution">
    <text evidence="2">The sequence shown here is derived from an EMBL/GenBank/DDBJ whole genome shotgun (WGS) entry which is preliminary data.</text>
</comment>
<accession>A0A1Y1S9C1</accession>
<sequence length="221" mass="25463">MLLFLFHQILANVVVYSLGKQKAHRPCTNDRNECDFSRIDFGAVIKIEENDAESLNVEFCLNNSDSDCNICKFCLNKMKIVIKITDIKVMVPFVKRLQLCLFDGFVYYKTTPNNKIYYFVVQDPHNIVGIATIAIDDDTETILQFTAVNQNFPYAAYKYSRKIRPSHKVPQYNQRGKYQFKNLLATFIGIIIVVLIGALLSALGYLVYHSTVTKQYRIRCC</sequence>
<evidence type="ECO:0000313" key="2">
    <source>
        <dbReference type="EMBL" id="ORD94787.1"/>
    </source>
</evidence>
<dbReference type="Proteomes" id="UP000192639">
    <property type="component" value="Unassembled WGS sequence"/>
</dbReference>
<dbReference type="AlphaFoldDB" id="A0A1Y1S9C1"/>
<keyword evidence="3" id="KW-1185">Reference proteome</keyword>
<evidence type="ECO:0000313" key="3">
    <source>
        <dbReference type="Proteomes" id="UP000192639"/>
    </source>
</evidence>
<dbReference type="VEuPathDB" id="MicrosporidiaDB:ECANGB1_2355"/>
<organism evidence="2 3">
    <name type="scientific">Enterospora canceri</name>
    <dbReference type="NCBI Taxonomy" id="1081671"/>
    <lineage>
        <taxon>Eukaryota</taxon>
        <taxon>Fungi</taxon>
        <taxon>Fungi incertae sedis</taxon>
        <taxon>Microsporidia</taxon>
        <taxon>Enterocytozoonidae</taxon>
        <taxon>Enterospora</taxon>
    </lineage>
</organism>
<keyword evidence="1" id="KW-0472">Membrane</keyword>
<evidence type="ECO:0000256" key="1">
    <source>
        <dbReference type="SAM" id="Phobius"/>
    </source>
</evidence>
<name>A0A1Y1S9C1_9MICR</name>
<protein>
    <submittedName>
        <fullName evidence="2">Uncharacterized protein</fullName>
    </submittedName>
</protein>
<feature type="transmembrane region" description="Helical" evidence="1">
    <location>
        <begin position="183"/>
        <end position="208"/>
    </location>
</feature>